<evidence type="ECO:0000256" key="3">
    <source>
        <dbReference type="ARBA" id="ARBA00006996"/>
    </source>
</evidence>
<evidence type="ECO:0000256" key="12">
    <source>
        <dbReference type="SAM" id="Phobius"/>
    </source>
</evidence>
<evidence type="ECO:0000256" key="2">
    <source>
        <dbReference type="ARBA" id="ARBA00004254"/>
    </source>
</evidence>
<comment type="subcellular location">
    <subcellularLocation>
        <location evidence="2">Cytoplasmic vesicle</location>
        <location evidence="2">Secretory vesicle</location>
        <location evidence="2">Synaptic vesicle membrane</location>
        <topology evidence="2">Single-pass membrane protein</topology>
    </subcellularLocation>
</comment>
<evidence type="ECO:0000256" key="7">
    <source>
        <dbReference type="ARBA" id="ARBA00022837"/>
    </source>
</evidence>
<evidence type="ECO:0000313" key="15">
    <source>
        <dbReference type="WBParaSite" id="TREG1_112200.1"/>
    </source>
</evidence>
<dbReference type="Pfam" id="PF00168">
    <property type="entry name" value="C2"/>
    <property type="match status" value="2"/>
</dbReference>
<dbReference type="GO" id="GO:0030424">
    <property type="term" value="C:axon"/>
    <property type="evidence" value="ECO:0007669"/>
    <property type="project" value="TreeGrafter"/>
</dbReference>
<keyword evidence="4 12" id="KW-0812">Transmembrane</keyword>
<dbReference type="FunFam" id="2.60.40.150:FF:000007">
    <property type="entry name" value="Synaptotagmin 1"/>
    <property type="match status" value="1"/>
</dbReference>
<protein>
    <recommendedName>
        <fullName evidence="13">C2 domain-containing protein</fullName>
    </recommendedName>
</protein>
<dbReference type="CDD" id="cd08385">
    <property type="entry name" value="C2A_Synaptotagmin-1-5-6-9-10"/>
    <property type="match status" value="1"/>
</dbReference>
<dbReference type="GO" id="GO:0048488">
    <property type="term" value="P:synaptic vesicle endocytosis"/>
    <property type="evidence" value="ECO:0007669"/>
    <property type="project" value="TreeGrafter"/>
</dbReference>
<dbReference type="PROSITE" id="PS50004">
    <property type="entry name" value="C2"/>
    <property type="match status" value="2"/>
</dbReference>
<evidence type="ECO:0000256" key="5">
    <source>
        <dbReference type="ARBA" id="ARBA00022723"/>
    </source>
</evidence>
<dbReference type="GO" id="GO:0005544">
    <property type="term" value="F:calcium-dependent phospholipid binding"/>
    <property type="evidence" value="ECO:0007669"/>
    <property type="project" value="TreeGrafter"/>
</dbReference>
<keyword evidence="14" id="KW-1185">Reference proteome</keyword>
<dbReference type="AlphaFoldDB" id="A0AA85IXK8"/>
<dbReference type="InterPro" id="IPR000008">
    <property type="entry name" value="C2_dom"/>
</dbReference>
<evidence type="ECO:0000313" key="16">
    <source>
        <dbReference type="WBParaSite" id="TREG1_112200.2"/>
    </source>
</evidence>
<evidence type="ECO:0000259" key="13">
    <source>
        <dbReference type="PROSITE" id="PS50004"/>
    </source>
</evidence>
<evidence type="ECO:0000256" key="8">
    <source>
        <dbReference type="ARBA" id="ARBA00022989"/>
    </source>
</evidence>
<evidence type="ECO:0000256" key="1">
    <source>
        <dbReference type="ARBA" id="ARBA00001913"/>
    </source>
</evidence>
<dbReference type="PRINTS" id="PR00360">
    <property type="entry name" value="C2DOMAIN"/>
</dbReference>
<dbReference type="FunFam" id="2.60.40.150:FF:000016">
    <property type="entry name" value="Synaptotagmin 1"/>
    <property type="match status" value="1"/>
</dbReference>
<dbReference type="WBParaSite" id="TREG1_112200.1">
    <property type="protein sequence ID" value="TREG1_112200.1"/>
    <property type="gene ID" value="TREG1_112200"/>
</dbReference>
<dbReference type="Proteomes" id="UP000050795">
    <property type="component" value="Unassembled WGS sequence"/>
</dbReference>
<dbReference type="WBParaSite" id="TREG1_112200.2">
    <property type="protein sequence ID" value="TREG1_112200.2"/>
    <property type="gene ID" value="TREG1_112200"/>
</dbReference>
<reference evidence="14" key="1">
    <citation type="submission" date="2022-06" db="EMBL/GenBank/DDBJ databases">
        <authorList>
            <person name="Berger JAMES D."/>
            <person name="Berger JAMES D."/>
        </authorList>
    </citation>
    <scope>NUCLEOTIDE SEQUENCE [LARGE SCALE GENOMIC DNA]</scope>
</reference>
<dbReference type="SMART" id="SM00239">
    <property type="entry name" value="C2"/>
    <property type="match status" value="2"/>
</dbReference>
<keyword evidence="10 12" id="KW-0472">Membrane</keyword>
<evidence type="ECO:0000256" key="4">
    <source>
        <dbReference type="ARBA" id="ARBA00022692"/>
    </source>
</evidence>
<evidence type="ECO:0000256" key="10">
    <source>
        <dbReference type="ARBA" id="ARBA00023136"/>
    </source>
</evidence>
<dbReference type="Gene3D" id="2.60.40.150">
    <property type="entry name" value="C2 domain"/>
    <property type="match status" value="2"/>
</dbReference>
<dbReference type="GO" id="GO:0000149">
    <property type="term" value="F:SNARE binding"/>
    <property type="evidence" value="ECO:0007669"/>
    <property type="project" value="TreeGrafter"/>
</dbReference>
<reference evidence="15 16" key="2">
    <citation type="submission" date="2023-11" db="UniProtKB">
        <authorList>
            <consortium name="WormBaseParasite"/>
        </authorList>
    </citation>
    <scope>IDENTIFICATION</scope>
</reference>
<comment type="cofactor">
    <cofactor evidence="1">
        <name>Ca(2+)</name>
        <dbReference type="ChEBI" id="CHEBI:29108"/>
    </cofactor>
</comment>
<keyword evidence="8 12" id="KW-1133">Transmembrane helix</keyword>
<accession>A0AA85IXK8</accession>
<dbReference type="GO" id="GO:0001786">
    <property type="term" value="F:phosphatidylserine binding"/>
    <property type="evidence" value="ECO:0007669"/>
    <property type="project" value="TreeGrafter"/>
</dbReference>
<dbReference type="GO" id="GO:0005509">
    <property type="term" value="F:calcium ion binding"/>
    <property type="evidence" value="ECO:0007669"/>
    <property type="project" value="TreeGrafter"/>
</dbReference>
<dbReference type="GO" id="GO:0031045">
    <property type="term" value="C:dense core granule"/>
    <property type="evidence" value="ECO:0007669"/>
    <property type="project" value="TreeGrafter"/>
</dbReference>
<dbReference type="PANTHER" id="PTHR10024:SF227">
    <property type="entry name" value="SYNAPTOTAGMIN 1"/>
    <property type="match status" value="1"/>
</dbReference>
<evidence type="ECO:0000256" key="11">
    <source>
        <dbReference type="ARBA" id="ARBA00023329"/>
    </source>
</evidence>
<keyword evidence="11" id="KW-0968">Cytoplasmic vesicle</keyword>
<dbReference type="CDD" id="cd08402">
    <property type="entry name" value="C2B_Synaptotagmin-1"/>
    <property type="match status" value="1"/>
</dbReference>
<dbReference type="GO" id="GO:0030672">
    <property type="term" value="C:synaptic vesicle membrane"/>
    <property type="evidence" value="ECO:0007669"/>
    <property type="project" value="UniProtKB-SubCell"/>
</dbReference>
<evidence type="ECO:0000256" key="9">
    <source>
        <dbReference type="ARBA" id="ARBA00023018"/>
    </source>
</evidence>
<proteinExistence type="inferred from homology"/>
<name>A0AA85IXK8_TRIRE</name>
<dbReference type="GO" id="GO:0048791">
    <property type="term" value="P:calcium ion-regulated exocytosis of neurotransmitter"/>
    <property type="evidence" value="ECO:0007669"/>
    <property type="project" value="TreeGrafter"/>
</dbReference>
<dbReference type="PRINTS" id="PR00399">
    <property type="entry name" value="SYNAPTOTAGMN"/>
</dbReference>
<keyword evidence="6" id="KW-0677">Repeat</keyword>
<feature type="domain" description="C2" evidence="13">
    <location>
        <begin position="443"/>
        <end position="576"/>
    </location>
</feature>
<dbReference type="InterPro" id="IPR035892">
    <property type="entry name" value="C2_domain_sf"/>
</dbReference>
<sequence length="585" mass="65722">MPSLPYVYTSPNAKFTDYQSQRSIKRKRAVYEQLDVDSSLVFDNDTYHASPTTPYMMDNITKEERSNTTTTTTVGEINTTTTDTVELEQTSAPTNTSVAMNETVSETTDINRGKHSASMNATTTTTTTNGRTMTPQMTTTTTTTTAAITKLPTRLDESERYSPWSTSPGHRISRIGDSDYETAFQPFSAPVDITHTKSGQATLKHQQILRRQAEKSNYGGLPYGGVVSLSILGVTFGLLFLLWFCKRCVLRKRRSKKDGKKMSLAGGKLAADLKTAAHLSEVLKNQDSVALKSDMEMNEAEQAGEKVKQYCGKLQFSLDYDFQKAELTVGVIQACDLPAMDMCGTSDPYVKVTLLPDKKKKYETKVHRKILNPVFNETFIFKIPYAEITSKTVQFTVYDFDRFSKHDQIGQIKVPLSTVDLCNVIEEWRELNPPEGEGEKENRLGDICFSLRYVPTSGRLNVNILEAKNLKKMDVGGLSDPYVKLSLMFNGKRVKKKKTTIKKYTLNPYYNESFAFDVPFDQIQKVNLIVTVVDYDRIGTSEPIGRVVLGCNATGAALRHWSDMLANPRRPIAQWHTLQDMPEKN</sequence>
<dbReference type="GO" id="GO:0030276">
    <property type="term" value="F:clathrin binding"/>
    <property type="evidence" value="ECO:0007669"/>
    <property type="project" value="TreeGrafter"/>
</dbReference>
<dbReference type="SUPFAM" id="SSF49562">
    <property type="entry name" value="C2 domain (Calcium/lipid-binding domain, CaLB)"/>
    <property type="match status" value="2"/>
</dbReference>
<evidence type="ECO:0000313" key="14">
    <source>
        <dbReference type="Proteomes" id="UP000050795"/>
    </source>
</evidence>
<keyword evidence="9" id="KW-0770">Synapse</keyword>
<dbReference type="PANTHER" id="PTHR10024">
    <property type="entry name" value="SYNAPTOTAGMIN"/>
    <property type="match status" value="1"/>
</dbReference>
<feature type="transmembrane region" description="Helical" evidence="12">
    <location>
        <begin position="221"/>
        <end position="245"/>
    </location>
</feature>
<keyword evidence="7" id="KW-0106">Calcium</keyword>
<comment type="similarity">
    <text evidence="3">Belongs to the synaptotagmin family.</text>
</comment>
<feature type="domain" description="C2" evidence="13">
    <location>
        <begin position="310"/>
        <end position="429"/>
    </location>
</feature>
<dbReference type="InterPro" id="IPR001565">
    <property type="entry name" value="Synaptotagmin"/>
</dbReference>
<keyword evidence="5" id="KW-0479">Metal-binding</keyword>
<evidence type="ECO:0000256" key="6">
    <source>
        <dbReference type="ARBA" id="ARBA00022737"/>
    </source>
</evidence>
<organism evidence="14 16">
    <name type="scientific">Trichobilharzia regenti</name>
    <name type="common">Nasal bird schistosome</name>
    <dbReference type="NCBI Taxonomy" id="157069"/>
    <lineage>
        <taxon>Eukaryota</taxon>
        <taxon>Metazoa</taxon>
        <taxon>Spiralia</taxon>
        <taxon>Lophotrochozoa</taxon>
        <taxon>Platyhelminthes</taxon>
        <taxon>Trematoda</taxon>
        <taxon>Digenea</taxon>
        <taxon>Strigeidida</taxon>
        <taxon>Schistosomatoidea</taxon>
        <taxon>Schistosomatidae</taxon>
        <taxon>Trichobilharzia</taxon>
    </lineage>
</organism>
<dbReference type="GO" id="GO:0005886">
    <property type="term" value="C:plasma membrane"/>
    <property type="evidence" value="ECO:0007669"/>
    <property type="project" value="TreeGrafter"/>
</dbReference>